<evidence type="ECO:0000313" key="2">
    <source>
        <dbReference type="Proteomes" id="UP000189177"/>
    </source>
</evidence>
<dbReference type="EMBL" id="MUZR01000023">
    <property type="protein sequence ID" value="OOC10142.1"/>
    <property type="molecule type" value="Genomic_DNA"/>
</dbReference>
<accession>A0A1V2ZYG3</accession>
<protein>
    <recommendedName>
        <fullName evidence="3">DUF1007 family protein</fullName>
    </recommendedName>
</protein>
<comment type="caution">
    <text evidence="1">The sequence shown here is derived from an EMBL/GenBank/DDBJ whole genome shotgun (WGS) entry which is preliminary data.</text>
</comment>
<dbReference type="AlphaFoldDB" id="A0A1V2ZYG3"/>
<evidence type="ECO:0008006" key="3">
    <source>
        <dbReference type="Google" id="ProtNLM"/>
    </source>
</evidence>
<evidence type="ECO:0000313" key="1">
    <source>
        <dbReference type="EMBL" id="OOC10142.1"/>
    </source>
</evidence>
<sequence>MAPAGSAPERAVRSATRARARLALVLLIAVAAGLPAMATAHPHAWIDLRVTLDFDSDGRLASMHQLWVIDPTYSHMLLEEMTRDMDGDAGIDSVLETVGPRMLDNLAEYDHFTELEAGGETLDTPPAESPELRLEDRRLHLGFEIPLDRHDIGAEEDFTYRVYDPTYWIEIRHDPGDVIQVNRGDGCRVELEEPRPDPQLVRYAATLERESRSPIEDLGRHFAEIARLECE</sequence>
<dbReference type="OrthoDB" id="5781652at2"/>
<reference evidence="1 2" key="1">
    <citation type="submission" date="2017-02" db="EMBL/GenBank/DDBJ databases">
        <title>Genomic diversity within the haloalkaliphilic genus Thioalkalivibrio.</title>
        <authorList>
            <person name="Ahn A.-C."/>
            <person name="Meier-Kolthoff J."/>
            <person name="Overmars L."/>
            <person name="Richter M."/>
            <person name="Woyke T."/>
            <person name="Sorokin D.Y."/>
            <person name="Muyzer G."/>
        </authorList>
    </citation>
    <scope>NUCLEOTIDE SEQUENCE [LARGE SCALE GENOMIC DNA]</scope>
    <source>
        <strain evidence="1 2">HL17</strain>
    </source>
</reference>
<keyword evidence="2" id="KW-1185">Reference proteome</keyword>
<proteinExistence type="predicted"/>
<name>A0A1V2ZYG3_9GAMM</name>
<gene>
    <name evidence="1" type="ORF">B1A74_07530</name>
</gene>
<dbReference type="RefSeq" id="WP_077244245.1">
    <property type="nucleotide sequence ID" value="NZ_MUZR01000023.1"/>
</dbReference>
<dbReference type="STRING" id="252474.B1A74_07530"/>
<organism evidence="1 2">
    <name type="scientific">Thioalkalivibrio halophilus</name>
    <dbReference type="NCBI Taxonomy" id="252474"/>
    <lineage>
        <taxon>Bacteria</taxon>
        <taxon>Pseudomonadati</taxon>
        <taxon>Pseudomonadota</taxon>
        <taxon>Gammaproteobacteria</taxon>
        <taxon>Chromatiales</taxon>
        <taxon>Ectothiorhodospiraceae</taxon>
        <taxon>Thioalkalivibrio</taxon>
    </lineage>
</organism>
<dbReference type="Proteomes" id="UP000189177">
    <property type="component" value="Unassembled WGS sequence"/>
</dbReference>
<dbReference type="Pfam" id="PF06226">
    <property type="entry name" value="DUF1007"/>
    <property type="match status" value="1"/>
</dbReference>
<dbReference type="InterPro" id="IPR010412">
    <property type="entry name" value="DUF1007"/>
</dbReference>